<dbReference type="Proteomes" id="UP000266273">
    <property type="component" value="Unassembled WGS sequence"/>
</dbReference>
<accession>A0A397Q9C9</accession>
<gene>
    <name evidence="2" type="ORF">BXY53_1521</name>
</gene>
<evidence type="ECO:0000313" key="3">
    <source>
        <dbReference type="Proteomes" id="UP000266273"/>
    </source>
</evidence>
<dbReference type="Gene3D" id="1.10.150.20">
    <property type="entry name" value="5' to 3' exonuclease, C-terminal subdomain"/>
    <property type="match status" value="2"/>
</dbReference>
<dbReference type="RefSeq" id="WP_119061208.1">
    <property type="nucleotide sequence ID" value="NZ_QXDF01000001.1"/>
</dbReference>
<dbReference type="AlphaFoldDB" id="A0A397Q9C9"/>
<evidence type="ECO:0000259" key="1">
    <source>
        <dbReference type="Pfam" id="PF14229"/>
    </source>
</evidence>
<organism evidence="2 3">
    <name type="scientific">Dichotomicrobium thermohalophilum</name>
    <dbReference type="NCBI Taxonomy" id="933063"/>
    <lineage>
        <taxon>Bacteria</taxon>
        <taxon>Pseudomonadati</taxon>
        <taxon>Pseudomonadota</taxon>
        <taxon>Alphaproteobacteria</taxon>
        <taxon>Hyphomicrobiales</taxon>
        <taxon>Hyphomicrobiaceae</taxon>
        <taxon>Dichotomicrobium</taxon>
    </lineage>
</organism>
<dbReference type="Pfam" id="PF14229">
    <property type="entry name" value="DUF4332"/>
    <property type="match status" value="1"/>
</dbReference>
<evidence type="ECO:0000313" key="2">
    <source>
        <dbReference type="EMBL" id="RIA56415.1"/>
    </source>
</evidence>
<dbReference type="InterPro" id="IPR025567">
    <property type="entry name" value="DUF4332"/>
</dbReference>
<keyword evidence="3" id="KW-1185">Reference proteome</keyword>
<reference evidence="2 3" key="1">
    <citation type="submission" date="2018-08" db="EMBL/GenBank/DDBJ databases">
        <title>Genomic Encyclopedia of Archaeal and Bacterial Type Strains, Phase II (KMG-II): from individual species to whole genera.</title>
        <authorList>
            <person name="Goeker M."/>
        </authorList>
    </citation>
    <scope>NUCLEOTIDE SEQUENCE [LARGE SCALE GENOMIC DNA]</scope>
    <source>
        <strain evidence="2 3">DSM 5002</strain>
    </source>
</reference>
<dbReference type="EMBL" id="QXDF01000001">
    <property type="protein sequence ID" value="RIA56415.1"/>
    <property type="molecule type" value="Genomic_DNA"/>
</dbReference>
<name>A0A397Q9C9_9HYPH</name>
<dbReference type="OrthoDB" id="9794786at2"/>
<proteinExistence type="predicted"/>
<sequence>MSYAIEKIEGIGAKNAEILRNHGITRTHHLLEKGASRKGRKEVAEKTGIDEKKILKWANMCDLMRIKGVGEEYSELLEVAGVDTVKELRNRKPDNLRKAMVDANEKKKLVRQLPSLKQVEGWVKQAKDIDPIMSY</sequence>
<comment type="caution">
    <text evidence="2">The sequence shown here is derived from an EMBL/GenBank/DDBJ whole genome shotgun (WGS) entry which is preliminary data.</text>
</comment>
<protein>
    <submittedName>
        <fullName evidence="2">Uncharacterized protein DUF4332</fullName>
    </submittedName>
</protein>
<feature type="domain" description="DUF4332" evidence="1">
    <location>
        <begin position="9"/>
        <end position="128"/>
    </location>
</feature>